<keyword evidence="4" id="KW-0812">Transmembrane</keyword>
<dbReference type="PANTHER" id="PTHR24223:SF456">
    <property type="entry name" value="MULTIDRUG RESISTANCE-ASSOCIATED PROTEIN LETHAL(2)03659"/>
    <property type="match status" value="1"/>
</dbReference>
<dbReference type="Pfam" id="PF00005">
    <property type="entry name" value="ABC_tran"/>
    <property type="match status" value="1"/>
</dbReference>
<evidence type="ECO:0000313" key="10">
    <source>
        <dbReference type="EMBL" id="KNC81099.1"/>
    </source>
</evidence>
<organism evidence="10 11">
    <name type="scientific">Sphaeroforma arctica JP610</name>
    <dbReference type="NCBI Taxonomy" id="667725"/>
    <lineage>
        <taxon>Eukaryota</taxon>
        <taxon>Ichthyosporea</taxon>
        <taxon>Ichthyophonida</taxon>
        <taxon>Sphaeroforma</taxon>
    </lineage>
</organism>
<reference evidence="10 11" key="1">
    <citation type="submission" date="2011-02" db="EMBL/GenBank/DDBJ databases">
        <title>The Genome Sequence of Sphaeroforma arctica JP610.</title>
        <authorList>
            <consortium name="The Broad Institute Genome Sequencing Platform"/>
            <person name="Russ C."/>
            <person name="Cuomo C."/>
            <person name="Young S.K."/>
            <person name="Zeng Q."/>
            <person name="Gargeya S."/>
            <person name="Alvarado L."/>
            <person name="Berlin A."/>
            <person name="Chapman S.B."/>
            <person name="Chen Z."/>
            <person name="Freedman E."/>
            <person name="Gellesch M."/>
            <person name="Goldberg J."/>
            <person name="Griggs A."/>
            <person name="Gujja S."/>
            <person name="Heilman E."/>
            <person name="Heiman D."/>
            <person name="Howarth C."/>
            <person name="Mehta T."/>
            <person name="Neiman D."/>
            <person name="Pearson M."/>
            <person name="Roberts A."/>
            <person name="Saif S."/>
            <person name="Shea T."/>
            <person name="Shenoy N."/>
            <person name="Sisk P."/>
            <person name="Stolte C."/>
            <person name="Sykes S."/>
            <person name="White J."/>
            <person name="Yandava C."/>
            <person name="Burger G."/>
            <person name="Gray M.W."/>
            <person name="Holland P.W.H."/>
            <person name="King N."/>
            <person name="Lang F.B.F."/>
            <person name="Roger A.J."/>
            <person name="Ruiz-Trillo I."/>
            <person name="Haas B."/>
            <person name="Nusbaum C."/>
            <person name="Birren B."/>
        </authorList>
    </citation>
    <scope>NUCLEOTIDE SEQUENCE [LARGE SCALE GENOMIC DNA]</scope>
    <source>
        <strain evidence="10 11">JP610</strain>
    </source>
</reference>
<comment type="subcellular location">
    <subcellularLocation>
        <location evidence="1">Membrane</location>
        <topology evidence="1">Multi-pass membrane protein</topology>
    </subcellularLocation>
</comment>
<dbReference type="InterPro" id="IPR003439">
    <property type="entry name" value="ABC_transporter-like_ATP-bd"/>
</dbReference>
<dbReference type="SMART" id="SM00382">
    <property type="entry name" value="AAA"/>
    <property type="match status" value="1"/>
</dbReference>
<evidence type="ECO:0000256" key="1">
    <source>
        <dbReference type="ARBA" id="ARBA00004141"/>
    </source>
</evidence>
<dbReference type="FunFam" id="3.40.50.300:FF:000838">
    <property type="entry name" value="ABC multidrug transporter (Eurofung)"/>
    <property type="match status" value="1"/>
</dbReference>
<dbReference type="GO" id="GO:0005524">
    <property type="term" value="F:ATP binding"/>
    <property type="evidence" value="ECO:0007669"/>
    <property type="project" value="UniProtKB-KW"/>
</dbReference>
<dbReference type="AlphaFoldDB" id="A0A0L0FWV1"/>
<evidence type="ECO:0000256" key="7">
    <source>
        <dbReference type="ARBA" id="ARBA00022989"/>
    </source>
</evidence>
<feature type="domain" description="ABC transporter" evidence="9">
    <location>
        <begin position="1"/>
        <end position="204"/>
    </location>
</feature>
<evidence type="ECO:0000256" key="5">
    <source>
        <dbReference type="ARBA" id="ARBA00022741"/>
    </source>
</evidence>
<dbReference type="STRING" id="667725.A0A0L0FWV1"/>
<evidence type="ECO:0000313" key="11">
    <source>
        <dbReference type="Proteomes" id="UP000054560"/>
    </source>
</evidence>
<dbReference type="eggNOG" id="KOG0054">
    <property type="taxonomic scope" value="Eukaryota"/>
</dbReference>
<dbReference type="SUPFAM" id="SSF52540">
    <property type="entry name" value="P-loop containing nucleoside triphosphate hydrolases"/>
    <property type="match status" value="1"/>
</dbReference>
<dbReference type="CDD" id="cd03244">
    <property type="entry name" value="ABCC_MRP_domain2"/>
    <property type="match status" value="1"/>
</dbReference>
<evidence type="ECO:0000256" key="2">
    <source>
        <dbReference type="ARBA" id="ARBA00009726"/>
    </source>
</evidence>
<dbReference type="GO" id="GO:0016020">
    <property type="term" value="C:membrane"/>
    <property type="evidence" value="ECO:0007669"/>
    <property type="project" value="UniProtKB-SubCell"/>
</dbReference>
<comment type="similarity">
    <text evidence="2">Belongs to the ABC transporter superfamily. ABCC family. Conjugate transporter (TC 3.A.1.208) subfamily.</text>
</comment>
<accession>A0A0L0FWV1</accession>
<keyword evidence="7" id="KW-1133">Transmembrane helix</keyword>
<sequence>MRYRPELPLSLRGLSVTIQPREHIGVVGRTGAGKSTIATVLFRLVEVSNGVIEIDGIDVSTLGLDDLRGRGVCIIPQDPVLFSGTLRDNLDPFEEYTDTQMQQALHHASVDQMVDQLGGLDYRLEDRGSNFSTGQRQLICLARALLRKPKILVMDEATASVDLATDAFVQTAIRKFFVHTTVIEIAHRLHSIMDVDRVLVMQGV</sequence>
<evidence type="ECO:0000256" key="6">
    <source>
        <dbReference type="ARBA" id="ARBA00022840"/>
    </source>
</evidence>
<dbReference type="GO" id="GO:0042626">
    <property type="term" value="F:ATPase-coupled transmembrane transporter activity"/>
    <property type="evidence" value="ECO:0007669"/>
    <property type="project" value="TreeGrafter"/>
</dbReference>
<dbReference type="PROSITE" id="PS50893">
    <property type="entry name" value="ABC_TRANSPORTER_2"/>
    <property type="match status" value="1"/>
</dbReference>
<evidence type="ECO:0000256" key="4">
    <source>
        <dbReference type="ARBA" id="ARBA00022692"/>
    </source>
</evidence>
<dbReference type="InterPro" id="IPR050173">
    <property type="entry name" value="ABC_transporter_C-like"/>
</dbReference>
<dbReference type="GeneID" id="25907064"/>
<dbReference type="EMBL" id="KQ242069">
    <property type="protein sequence ID" value="KNC81099.1"/>
    <property type="molecule type" value="Genomic_DNA"/>
</dbReference>
<dbReference type="PANTHER" id="PTHR24223">
    <property type="entry name" value="ATP-BINDING CASSETTE SUB-FAMILY C"/>
    <property type="match status" value="1"/>
</dbReference>
<dbReference type="Proteomes" id="UP000054560">
    <property type="component" value="Unassembled WGS sequence"/>
</dbReference>
<keyword evidence="5" id="KW-0547">Nucleotide-binding</keyword>
<dbReference type="InterPro" id="IPR003593">
    <property type="entry name" value="AAA+_ATPase"/>
</dbReference>
<gene>
    <name evidence="10" type="ORF">SARC_06560</name>
</gene>
<evidence type="ECO:0000259" key="9">
    <source>
        <dbReference type="PROSITE" id="PS50893"/>
    </source>
</evidence>
<name>A0A0L0FWV1_9EUKA</name>
<proteinExistence type="inferred from homology"/>
<keyword evidence="3" id="KW-0813">Transport</keyword>
<protein>
    <recommendedName>
        <fullName evidence="9">ABC transporter domain-containing protein</fullName>
    </recommendedName>
</protein>
<keyword evidence="6" id="KW-0067">ATP-binding</keyword>
<evidence type="ECO:0000256" key="3">
    <source>
        <dbReference type="ARBA" id="ARBA00022448"/>
    </source>
</evidence>
<dbReference type="InterPro" id="IPR027417">
    <property type="entry name" value="P-loop_NTPase"/>
</dbReference>
<keyword evidence="11" id="KW-1185">Reference proteome</keyword>
<dbReference type="GO" id="GO:0016887">
    <property type="term" value="F:ATP hydrolysis activity"/>
    <property type="evidence" value="ECO:0007669"/>
    <property type="project" value="InterPro"/>
</dbReference>
<dbReference type="OrthoDB" id="6500128at2759"/>
<dbReference type="Gene3D" id="3.40.50.300">
    <property type="entry name" value="P-loop containing nucleotide triphosphate hydrolases"/>
    <property type="match status" value="1"/>
</dbReference>
<evidence type="ECO:0000256" key="8">
    <source>
        <dbReference type="ARBA" id="ARBA00023136"/>
    </source>
</evidence>
<dbReference type="RefSeq" id="XP_014155001.1">
    <property type="nucleotide sequence ID" value="XM_014299526.1"/>
</dbReference>
<keyword evidence="8" id="KW-0472">Membrane</keyword>